<evidence type="ECO:0000313" key="2">
    <source>
        <dbReference type="Proteomes" id="UP000789901"/>
    </source>
</evidence>
<organism evidence="1 2">
    <name type="scientific">Gigaspora margarita</name>
    <dbReference type="NCBI Taxonomy" id="4874"/>
    <lineage>
        <taxon>Eukaryota</taxon>
        <taxon>Fungi</taxon>
        <taxon>Fungi incertae sedis</taxon>
        <taxon>Mucoromycota</taxon>
        <taxon>Glomeromycotina</taxon>
        <taxon>Glomeromycetes</taxon>
        <taxon>Diversisporales</taxon>
        <taxon>Gigasporaceae</taxon>
        <taxon>Gigaspora</taxon>
    </lineage>
</organism>
<dbReference type="Proteomes" id="UP000789901">
    <property type="component" value="Unassembled WGS sequence"/>
</dbReference>
<feature type="non-terminal residue" evidence="1">
    <location>
        <position position="88"/>
    </location>
</feature>
<name>A0ABN7X4Z4_GIGMA</name>
<protein>
    <submittedName>
        <fullName evidence="1">21952_t:CDS:1</fullName>
    </submittedName>
</protein>
<proteinExistence type="predicted"/>
<accession>A0ABN7X4Z4</accession>
<keyword evidence="2" id="KW-1185">Reference proteome</keyword>
<comment type="caution">
    <text evidence="1">The sequence shown here is derived from an EMBL/GenBank/DDBJ whole genome shotgun (WGS) entry which is preliminary data.</text>
</comment>
<evidence type="ECO:0000313" key="1">
    <source>
        <dbReference type="EMBL" id="CAG8848045.1"/>
    </source>
</evidence>
<gene>
    <name evidence="1" type="ORF">GMARGA_LOCUS38983</name>
</gene>
<sequence length="88" mass="10442">MLSIFIAYCFVKTISENDKFINRSALYRVNDKDDEFRKLIYKGFTANEDSLIISFEKDSIVLIIRRYVYHDNIESVDLLTLYAITIYL</sequence>
<dbReference type="EMBL" id="CAJVQB010090369">
    <property type="protein sequence ID" value="CAG8848045.1"/>
    <property type="molecule type" value="Genomic_DNA"/>
</dbReference>
<reference evidence="1 2" key="1">
    <citation type="submission" date="2021-06" db="EMBL/GenBank/DDBJ databases">
        <authorList>
            <person name="Kallberg Y."/>
            <person name="Tangrot J."/>
            <person name="Rosling A."/>
        </authorList>
    </citation>
    <scope>NUCLEOTIDE SEQUENCE [LARGE SCALE GENOMIC DNA]</scope>
    <source>
        <strain evidence="1 2">120-4 pot B 10/14</strain>
    </source>
</reference>